<dbReference type="GeneID" id="40746183"/>
<organism evidence="1 2">
    <name type="scientific">Aureobasidium pullulans EXF-150</name>
    <dbReference type="NCBI Taxonomy" id="1043002"/>
    <lineage>
        <taxon>Eukaryota</taxon>
        <taxon>Fungi</taxon>
        <taxon>Dikarya</taxon>
        <taxon>Ascomycota</taxon>
        <taxon>Pezizomycotina</taxon>
        <taxon>Dothideomycetes</taxon>
        <taxon>Dothideomycetidae</taxon>
        <taxon>Dothideales</taxon>
        <taxon>Saccotheciaceae</taxon>
        <taxon>Aureobasidium</taxon>
    </lineage>
</organism>
<dbReference type="RefSeq" id="XP_029759145.1">
    <property type="nucleotide sequence ID" value="XM_029903877.1"/>
</dbReference>
<gene>
    <name evidence="1" type="ORF">M438DRAFT_336319</name>
</gene>
<evidence type="ECO:0000313" key="1">
    <source>
        <dbReference type="EMBL" id="KEQ82958.1"/>
    </source>
</evidence>
<keyword evidence="2" id="KW-1185">Reference proteome</keyword>
<proteinExistence type="predicted"/>
<accession>A0A074XC08</accession>
<evidence type="ECO:0000313" key="2">
    <source>
        <dbReference type="Proteomes" id="UP000030706"/>
    </source>
</evidence>
<dbReference type="Proteomes" id="UP000030706">
    <property type="component" value="Unassembled WGS sequence"/>
</dbReference>
<protein>
    <submittedName>
        <fullName evidence="1">Uncharacterized protein</fullName>
    </submittedName>
</protein>
<dbReference type="EMBL" id="KL584985">
    <property type="protein sequence ID" value="KEQ82958.1"/>
    <property type="molecule type" value="Genomic_DNA"/>
</dbReference>
<name>A0A074XC08_AURPU</name>
<dbReference type="AlphaFoldDB" id="A0A074XC08"/>
<dbReference type="HOGENOM" id="CLU_1643362_0_0_1"/>
<sequence length="161" mass="17917">MVALMNCPLHEINRMSSKIDTLNDLPMHQHHVGPKDNIYISIQEQGEAYDGITWRPDIGILNELAHLPSQLNLNIVLTPKDKNAIKSLPFNDEAAAVTAQSFAVQITGWRLVDHAGRPSFAAVRDSIPIKLLCPSSYTRQTLERGLPGQLRIKTTNLAEFP</sequence>
<reference evidence="1 2" key="1">
    <citation type="journal article" date="2014" name="BMC Genomics">
        <title>Genome sequencing of four Aureobasidium pullulans varieties: biotechnological potential, stress tolerance, and description of new species.</title>
        <authorList>
            <person name="Gostin Ar C."/>
            <person name="Ohm R.A."/>
            <person name="Kogej T."/>
            <person name="Sonjak S."/>
            <person name="Turk M."/>
            <person name="Zajc J."/>
            <person name="Zalar P."/>
            <person name="Grube M."/>
            <person name="Sun H."/>
            <person name="Han J."/>
            <person name="Sharma A."/>
            <person name="Chiniquy J."/>
            <person name="Ngan C.Y."/>
            <person name="Lipzen A."/>
            <person name="Barry K."/>
            <person name="Grigoriev I.V."/>
            <person name="Gunde-Cimerman N."/>
        </authorList>
    </citation>
    <scope>NUCLEOTIDE SEQUENCE [LARGE SCALE GENOMIC DNA]</scope>
    <source>
        <strain evidence="1 2">EXF-150</strain>
    </source>
</reference>